<keyword evidence="5" id="KW-1185">Reference proteome</keyword>
<evidence type="ECO:0000313" key="5">
    <source>
        <dbReference type="Proteomes" id="UP000479756"/>
    </source>
</evidence>
<sequence length="275" mass="31121">MTIMNVERAPRSLILDIYGPFAAQFDGWLAVTELVKLMGMLGVDEPIARSAISRMTRRHLLTMSKRHGLRGYGLTEDAARRFADAGALITGTFEPADPAQGWVVVAFSVPEEDRPKRHLIRSRFRWLGMGNLSGGVWIGPSRMYESVRTTVIALECEDYVDIFIADYKGLGELRDVVQRSWDLQSLAQSYQDFVDRHRPVLTELRSESTDAAAFVGYAEMVHDWRQFPYLDPGLPEELLPAEWPGTSARALFNDFRQEVLPLAMRFAESIVQARP</sequence>
<comment type="caution">
    <text evidence="4">The sequence shown here is derived from an EMBL/GenBank/DDBJ whole genome shotgun (WGS) entry which is preliminary data.</text>
</comment>
<evidence type="ECO:0000259" key="3">
    <source>
        <dbReference type="Pfam" id="PF20803"/>
    </source>
</evidence>
<gene>
    <name evidence="4" type="ORF">G3T37_06980</name>
</gene>
<dbReference type="PANTHER" id="PTHR30319">
    <property type="entry name" value="PHENYLACETIC ACID REGULATOR-RELATED TRANSCRIPTIONAL REPRESSOR"/>
    <property type="match status" value="1"/>
</dbReference>
<dbReference type="EMBL" id="JAAGWZ010000002">
    <property type="protein sequence ID" value="NEM91097.1"/>
    <property type="molecule type" value="Genomic_DNA"/>
</dbReference>
<dbReference type="InterPro" id="IPR013225">
    <property type="entry name" value="PaaX_C"/>
</dbReference>
<proteinExistence type="predicted"/>
<dbReference type="Gene3D" id="1.20.58.1460">
    <property type="match status" value="1"/>
</dbReference>
<dbReference type="GO" id="GO:0006351">
    <property type="term" value="P:DNA-templated transcription"/>
    <property type="evidence" value="ECO:0007669"/>
    <property type="project" value="InterPro"/>
</dbReference>
<feature type="domain" description="Transcriptional repressor PaaX-like C-terminal" evidence="2">
    <location>
        <begin position="181"/>
        <end position="268"/>
    </location>
</feature>
<reference evidence="4 5" key="1">
    <citation type="journal article" date="2014" name="Int. J. Syst. Evol. Microbiol.">
        <title>Description of Galbitalea soli gen. nov., sp. nov., and Frondihabitans sucicola sp. nov.</title>
        <authorList>
            <person name="Kim S.J."/>
            <person name="Lim J.M."/>
            <person name="Ahn J.H."/>
            <person name="Weon H.Y."/>
            <person name="Hamada M."/>
            <person name="Suzuki K."/>
            <person name="Ahn T.Y."/>
            <person name="Kwon S.W."/>
        </authorList>
    </citation>
    <scope>NUCLEOTIDE SEQUENCE [LARGE SCALE GENOMIC DNA]</scope>
    <source>
        <strain evidence="4 5">NBRC 108727</strain>
    </source>
</reference>
<evidence type="ECO:0000313" key="4">
    <source>
        <dbReference type="EMBL" id="NEM91097.1"/>
    </source>
</evidence>
<name>A0A7C9TPZ7_9MICO</name>
<dbReference type="InterPro" id="IPR012906">
    <property type="entry name" value="PaaX-like_N"/>
</dbReference>
<dbReference type="InterPro" id="IPR048846">
    <property type="entry name" value="PaaX-like_central"/>
</dbReference>
<dbReference type="RefSeq" id="WP_163472785.1">
    <property type="nucleotide sequence ID" value="NZ_JAAGWZ010000002.1"/>
</dbReference>
<dbReference type="Proteomes" id="UP000479756">
    <property type="component" value="Unassembled WGS sequence"/>
</dbReference>
<dbReference type="InterPro" id="IPR036388">
    <property type="entry name" value="WH-like_DNA-bd_sf"/>
</dbReference>
<dbReference type="InterPro" id="IPR011965">
    <property type="entry name" value="PaaX_trns_reg"/>
</dbReference>
<protein>
    <submittedName>
        <fullName evidence="4">PaaX family transcriptional regulator</fullName>
    </submittedName>
</protein>
<evidence type="ECO:0000259" key="2">
    <source>
        <dbReference type="Pfam" id="PF08223"/>
    </source>
</evidence>
<feature type="domain" description="Transcriptional repressor PaaX-like N-terminal" evidence="1">
    <location>
        <begin position="10"/>
        <end position="77"/>
    </location>
</feature>
<feature type="domain" description="Transcriptional repressor PaaX-like central Cas2-like" evidence="3">
    <location>
        <begin position="100"/>
        <end position="177"/>
    </location>
</feature>
<accession>A0A7C9TPZ7</accession>
<dbReference type="Gene3D" id="3.30.70.2650">
    <property type="match status" value="1"/>
</dbReference>
<dbReference type="Pfam" id="PF08223">
    <property type="entry name" value="PaaX_C"/>
    <property type="match status" value="1"/>
</dbReference>
<organism evidence="4 5">
    <name type="scientific">Galbitalea soli</name>
    <dbReference type="NCBI Taxonomy" id="1268042"/>
    <lineage>
        <taxon>Bacteria</taxon>
        <taxon>Bacillati</taxon>
        <taxon>Actinomycetota</taxon>
        <taxon>Actinomycetes</taxon>
        <taxon>Micrococcales</taxon>
        <taxon>Microbacteriaceae</taxon>
        <taxon>Galbitalea</taxon>
    </lineage>
</organism>
<dbReference type="Pfam" id="PF07848">
    <property type="entry name" value="PaaX"/>
    <property type="match status" value="1"/>
</dbReference>
<dbReference type="PANTHER" id="PTHR30319:SF1">
    <property type="entry name" value="TRANSCRIPTIONAL REPRESSOR PAAX"/>
    <property type="match status" value="1"/>
</dbReference>
<dbReference type="Gene3D" id="1.10.10.10">
    <property type="entry name" value="Winged helix-like DNA-binding domain superfamily/Winged helix DNA-binding domain"/>
    <property type="match status" value="1"/>
</dbReference>
<dbReference type="AlphaFoldDB" id="A0A7C9TPZ7"/>
<dbReference type="PIRSF" id="PIRSF020623">
    <property type="entry name" value="PaaX"/>
    <property type="match status" value="1"/>
</dbReference>
<evidence type="ECO:0000259" key="1">
    <source>
        <dbReference type="Pfam" id="PF07848"/>
    </source>
</evidence>
<dbReference type="Pfam" id="PF20803">
    <property type="entry name" value="PaaX_M"/>
    <property type="match status" value="1"/>
</dbReference>